<feature type="region of interest" description="Disordered" evidence="1">
    <location>
        <begin position="1"/>
        <end position="107"/>
    </location>
</feature>
<proteinExistence type="predicted"/>
<evidence type="ECO:0000313" key="2">
    <source>
        <dbReference type="EMBL" id="KAL0106999.1"/>
    </source>
</evidence>
<name>A0AAW2EWZ0_9HYME</name>
<sequence>MERKRPRRGSSRDLRGQSEYRAARARPPNVRGKAINNPARAETPRARCNKKRSRTELAGGQREQRRERQKRQRAEERRRYIVGTMQGTETEPMRMHSLCDTHRSIIR</sequence>
<dbReference type="Proteomes" id="UP001430953">
    <property type="component" value="Unassembled WGS sequence"/>
</dbReference>
<comment type="caution">
    <text evidence="2">The sequence shown here is derived from an EMBL/GenBank/DDBJ whole genome shotgun (WGS) entry which is preliminary data.</text>
</comment>
<feature type="compositionally biased region" description="Basic and acidic residues" evidence="1">
    <location>
        <begin position="10"/>
        <end position="22"/>
    </location>
</feature>
<dbReference type="AlphaFoldDB" id="A0AAW2EWZ0"/>
<organism evidence="2 3">
    <name type="scientific">Cardiocondyla obscurior</name>
    <dbReference type="NCBI Taxonomy" id="286306"/>
    <lineage>
        <taxon>Eukaryota</taxon>
        <taxon>Metazoa</taxon>
        <taxon>Ecdysozoa</taxon>
        <taxon>Arthropoda</taxon>
        <taxon>Hexapoda</taxon>
        <taxon>Insecta</taxon>
        <taxon>Pterygota</taxon>
        <taxon>Neoptera</taxon>
        <taxon>Endopterygota</taxon>
        <taxon>Hymenoptera</taxon>
        <taxon>Apocrita</taxon>
        <taxon>Aculeata</taxon>
        <taxon>Formicoidea</taxon>
        <taxon>Formicidae</taxon>
        <taxon>Myrmicinae</taxon>
        <taxon>Cardiocondyla</taxon>
    </lineage>
</organism>
<feature type="compositionally biased region" description="Basic and acidic residues" evidence="1">
    <location>
        <begin position="91"/>
        <end position="107"/>
    </location>
</feature>
<evidence type="ECO:0000256" key="1">
    <source>
        <dbReference type="SAM" id="MobiDB-lite"/>
    </source>
</evidence>
<evidence type="ECO:0000313" key="3">
    <source>
        <dbReference type="Proteomes" id="UP001430953"/>
    </source>
</evidence>
<protein>
    <submittedName>
        <fullName evidence="2">Uncharacterized protein</fullName>
    </submittedName>
</protein>
<feature type="compositionally biased region" description="Basic and acidic residues" evidence="1">
    <location>
        <begin position="62"/>
        <end position="79"/>
    </location>
</feature>
<keyword evidence="3" id="KW-1185">Reference proteome</keyword>
<gene>
    <name evidence="2" type="ORF">PUN28_015501</name>
</gene>
<reference evidence="2 3" key="1">
    <citation type="submission" date="2023-03" db="EMBL/GenBank/DDBJ databases">
        <title>High recombination rates correlate with genetic variation in Cardiocondyla obscurior ants.</title>
        <authorList>
            <person name="Errbii M."/>
        </authorList>
    </citation>
    <scope>NUCLEOTIDE SEQUENCE [LARGE SCALE GENOMIC DNA]</scope>
    <source>
        <strain evidence="2">Alpha-2009</strain>
        <tissue evidence="2">Whole body</tissue>
    </source>
</reference>
<accession>A0AAW2EWZ0</accession>
<dbReference type="EMBL" id="JADYXP020000017">
    <property type="protein sequence ID" value="KAL0106999.1"/>
    <property type="molecule type" value="Genomic_DNA"/>
</dbReference>